<accession>A0A0H2RWA0</accession>
<gene>
    <name evidence="2" type="ORF">SCHPADRAFT_228896</name>
</gene>
<name>A0A0H2RWA0_9AGAM</name>
<keyword evidence="3" id="KW-1185">Reference proteome</keyword>
<feature type="compositionally biased region" description="Polar residues" evidence="1">
    <location>
        <begin position="362"/>
        <end position="372"/>
    </location>
</feature>
<feature type="compositionally biased region" description="Low complexity" evidence="1">
    <location>
        <begin position="252"/>
        <end position="278"/>
    </location>
</feature>
<dbReference type="InParanoid" id="A0A0H2RWA0"/>
<feature type="region of interest" description="Disordered" evidence="1">
    <location>
        <begin position="511"/>
        <end position="530"/>
    </location>
</feature>
<dbReference type="AlphaFoldDB" id="A0A0H2RWA0"/>
<evidence type="ECO:0000313" key="3">
    <source>
        <dbReference type="Proteomes" id="UP000053477"/>
    </source>
</evidence>
<feature type="region of interest" description="Disordered" evidence="1">
    <location>
        <begin position="251"/>
        <end position="281"/>
    </location>
</feature>
<protein>
    <submittedName>
        <fullName evidence="2">Uncharacterized protein</fullName>
    </submittedName>
</protein>
<evidence type="ECO:0000256" key="1">
    <source>
        <dbReference type="SAM" id="MobiDB-lite"/>
    </source>
</evidence>
<feature type="compositionally biased region" description="Low complexity" evidence="1">
    <location>
        <begin position="399"/>
        <end position="414"/>
    </location>
</feature>
<evidence type="ECO:0000313" key="2">
    <source>
        <dbReference type="EMBL" id="KLO16099.1"/>
    </source>
</evidence>
<feature type="compositionally biased region" description="Low complexity" evidence="1">
    <location>
        <begin position="97"/>
        <end position="118"/>
    </location>
</feature>
<feature type="compositionally biased region" description="Gly residues" evidence="1">
    <location>
        <begin position="520"/>
        <end position="530"/>
    </location>
</feature>
<feature type="region of interest" description="Disordered" evidence="1">
    <location>
        <begin position="317"/>
        <end position="416"/>
    </location>
</feature>
<feature type="compositionally biased region" description="Low complexity" evidence="1">
    <location>
        <begin position="329"/>
        <end position="338"/>
    </location>
</feature>
<dbReference type="EMBL" id="KQ085920">
    <property type="protein sequence ID" value="KLO16099.1"/>
    <property type="molecule type" value="Genomic_DNA"/>
</dbReference>
<dbReference type="Proteomes" id="UP000053477">
    <property type="component" value="Unassembled WGS sequence"/>
</dbReference>
<reference evidence="2 3" key="1">
    <citation type="submission" date="2015-04" db="EMBL/GenBank/DDBJ databases">
        <title>Complete genome sequence of Schizopora paradoxa KUC8140, a cosmopolitan wood degrader in East Asia.</title>
        <authorList>
            <consortium name="DOE Joint Genome Institute"/>
            <person name="Min B."/>
            <person name="Park H."/>
            <person name="Jang Y."/>
            <person name="Kim J.-J."/>
            <person name="Kim K.H."/>
            <person name="Pangilinan J."/>
            <person name="Lipzen A."/>
            <person name="Riley R."/>
            <person name="Grigoriev I.V."/>
            <person name="Spatafora J.W."/>
            <person name="Choi I.-G."/>
        </authorList>
    </citation>
    <scope>NUCLEOTIDE SEQUENCE [LARGE SCALE GENOMIC DNA]</scope>
    <source>
        <strain evidence="2 3">KUC8140</strain>
    </source>
</reference>
<feature type="region of interest" description="Disordered" evidence="1">
    <location>
        <begin position="93"/>
        <end position="139"/>
    </location>
</feature>
<organism evidence="2 3">
    <name type="scientific">Schizopora paradoxa</name>
    <dbReference type="NCBI Taxonomy" id="27342"/>
    <lineage>
        <taxon>Eukaryota</taxon>
        <taxon>Fungi</taxon>
        <taxon>Dikarya</taxon>
        <taxon>Basidiomycota</taxon>
        <taxon>Agaricomycotina</taxon>
        <taxon>Agaricomycetes</taxon>
        <taxon>Hymenochaetales</taxon>
        <taxon>Schizoporaceae</taxon>
        <taxon>Schizopora</taxon>
    </lineage>
</organism>
<proteinExistence type="predicted"/>
<sequence length="530" mass="54454">MRRDVRDHRDREREARAAVVAASASANATSASTSGAINSGVGSTSVIVNGGGVGAGAGHAAGTTGGMGGQLGAFALGAVHPGPQPYGRAQAWQERYPQPSTQQAQPLQSSPLSQSQGQYTFQGYPAPAPSQQQQQQERRYEEVGMDVDEEVKEVREVPREVLREKEVKGPRNWEGIVKGWGEKGREEGMDVDAGMDVDVPPVQPPTQPQVQGMNQSHPTYSTPGGRVPYASTARERVARAALRLNTGAVSIGSLGASSSTSATLASGSSSATPATPGSAVGGAQRAYLPVRGYEPHLRTAPLPSMFGGVRRGPISLSGYPGMGGPPLPSSVSNSSFPSMGETQVQRERERSASPAVPGLGLYNTQPQHSQPDLSGRARTPPGPGSVGAEAVGGPPPLPSSMMMMGPTPAPTSSYTPPPPPYAAPLPPSSMASMPSYPPPLPSLPSLPIPPSALQALPRTAPPSPERLLVPLDALTSACFGGGDGFGGYGFGGGGVMRRDPADENALRRLRGMRTTPPGSPGVGVSGVGEL</sequence>